<organism evidence="2 5">
    <name type="scientific">Phytophthora cactorum</name>
    <dbReference type="NCBI Taxonomy" id="29920"/>
    <lineage>
        <taxon>Eukaryota</taxon>
        <taxon>Sar</taxon>
        <taxon>Stramenopiles</taxon>
        <taxon>Oomycota</taxon>
        <taxon>Peronosporomycetes</taxon>
        <taxon>Peronosporales</taxon>
        <taxon>Peronosporaceae</taxon>
        <taxon>Phytophthora</taxon>
    </lineage>
</organism>
<reference evidence="2" key="1">
    <citation type="submission" date="2018-10" db="EMBL/GenBank/DDBJ databases">
        <title>Effector identification in a new, highly contiguous assembly of the strawberry crown rot pathogen Phytophthora cactorum.</title>
        <authorList>
            <person name="Armitage A.D."/>
            <person name="Nellist C.F."/>
            <person name="Bates H."/>
            <person name="Vickerstaff R.J."/>
            <person name="Harrison R.J."/>
        </authorList>
    </citation>
    <scope>NUCLEOTIDE SEQUENCE</scope>
    <source>
        <strain evidence="2">4032</strain>
        <strain evidence="3">4040</strain>
        <strain evidence="4">P415</strain>
    </source>
</reference>
<evidence type="ECO:0000313" key="4">
    <source>
        <dbReference type="EMBL" id="KAG2959825.1"/>
    </source>
</evidence>
<dbReference type="EMBL" id="RCMK01001914">
    <property type="protein sequence ID" value="KAG2886980.1"/>
    <property type="molecule type" value="Genomic_DNA"/>
</dbReference>
<feature type="region of interest" description="Disordered" evidence="1">
    <location>
        <begin position="1"/>
        <end position="20"/>
    </location>
</feature>
<dbReference type="AlphaFoldDB" id="A0A8T1ADL6"/>
<dbReference type="EMBL" id="RCMI01001948">
    <property type="protein sequence ID" value="KAG2879850.1"/>
    <property type="molecule type" value="Genomic_DNA"/>
</dbReference>
<gene>
    <name evidence="2" type="ORF">PC115_g22693</name>
    <name evidence="3" type="ORF">PC117_g25272</name>
    <name evidence="4" type="ORF">PC118_g22821</name>
</gene>
<sequence>MKPDIFEVSGTNALHGSTKEQHGTCREGIVGVYGTKNEGLRRLPPVSVLLIDHFEIYLVADKWVWQLLSESRTTSN</sequence>
<dbReference type="EMBL" id="RCML01001906">
    <property type="protein sequence ID" value="KAG2959825.1"/>
    <property type="molecule type" value="Genomic_DNA"/>
</dbReference>
<comment type="caution">
    <text evidence="2">The sequence shown here is derived from an EMBL/GenBank/DDBJ whole genome shotgun (WGS) entry which is preliminary data.</text>
</comment>
<accession>A0A8T1ADL6</accession>
<evidence type="ECO:0000313" key="2">
    <source>
        <dbReference type="EMBL" id="KAG2879850.1"/>
    </source>
</evidence>
<evidence type="ECO:0000256" key="1">
    <source>
        <dbReference type="SAM" id="MobiDB-lite"/>
    </source>
</evidence>
<evidence type="ECO:0000313" key="3">
    <source>
        <dbReference type="EMBL" id="KAG2886980.1"/>
    </source>
</evidence>
<dbReference type="Proteomes" id="UP000697107">
    <property type="component" value="Unassembled WGS sequence"/>
</dbReference>
<dbReference type="Proteomes" id="UP000736787">
    <property type="component" value="Unassembled WGS sequence"/>
</dbReference>
<proteinExistence type="predicted"/>
<evidence type="ECO:0000313" key="5">
    <source>
        <dbReference type="Proteomes" id="UP000774804"/>
    </source>
</evidence>
<name>A0A8T1ADL6_9STRA</name>
<protein>
    <submittedName>
        <fullName evidence="2">Uncharacterized protein</fullName>
    </submittedName>
</protein>
<dbReference type="Proteomes" id="UP000774804">
    <property type="component" value="Unassembled WGS sequence"/>
</dbReference>